<feature type="transmembrane region" description="Helical" evidence="1">
    <location>
        <begin position="174"/>
        <end position="197"/>
    </location>
</feature>
<feature type="transmembrane region" description="Helical" evidence="1">
    <location>
        <begin position="387"/>
        <end position="406"/>
    </location>
</feature>
<feature type="transmembrane region" description="Helical" evidence="1">
    <location>
        <begin position="418"/>
        <end position="436"/>
    </location>
</feature>
<organism evidence="2 3">
    <name type="scientific">Pedobacter nyackensis</name>
    <dbReference type="NCBI Taxonomy" id="475255"/>
    <lineage>
        <taxon>Bacteria</taxon>
        <taxon>Pseudomonadati</taxon>
        <taxon>Bacteroidota</taxon>
        <taxon>Sphingobacteriia</taxon>
        <taxon>Sphingobacteriales</taxon>
        <taxon>Sphingobacteriaceae</taxon>
        <taxon>Pedobacter</taxon>
    </lineage>
</organism>
<protein>
    <submittedName>
        <fullName evidence="2">Uncharacterized protein</fullName>
    </submittedName>
</protein>
<name>A0A1W2DWB0_9SPHI</name>
<dbReference type="AlphaFoldDB" id="A0A1W2DWB0"/>
<feature type="transmembrane region" description="Helical" evidence="1">
    <location>
        <begin position="116"/>
        <end position="135"/>
    </location>
</feature>
<keyword evidence="1" id="KW-1133">Transmembrane helix</keyword>
<dbReference type="Proteomes" id="UP000192678">
    <property type="component" value="Unassembled WGS sequence"/>
</dbReference>
<feature type="transmembrane region" description="Helical" evidence="1">
    <location>
        <begin position="45"/>
        <end position="65"/>
    </location>
</feature>
<keyword evidence="1" id="KW-0472">Membrane</keyword>
<evidence type="ECO:0000256" key="1">
    <source>
        <dbReference type="SAM" id="Phobius"/>
    </source>
</evidence>
<accession>A0A1W2DWB0</accession>
<feature type="transmembrane region" description="Helical" evidence="1">
    <location>
        <begin position="276"/>
        <end position="296"/>
    </location>
</feature>
<keyword evidence="3" id="KW-1185">Reference proteome</keyword>
<feature type="transmembrane region" description="Helical" evidence="1">
    <location>
        <begin position="352"/>
        <end position="375"/>
    </location>
</feature>
<feature type="transmembrane region" description="Helical" evidence="1">
    <location>
        <begin position="248"/>
        <end position="270"/>
    </location>
</feature>
<feature type="transmembrane region" description="Helical" evidence="1">
    <location>
        <begin position="209"/>
        <end position="236"/>
    </location>
</feature>
<gene>
    <name evidence="2" type="ORF">SAMN04488101_108195</name>
</gene>
<feature type="transmembrane region" description="Helical" evidence="1">
    <location>
        <begin position="85"/>
        <end position="104"/>
    </location>
</feature>
<proteinExistence type="predicted"/>
<feature type="transmembrane region" description="Helical" evidence="1">
    <location>
        <begin position="141"/>
        <end position="162"/>
    </location>
</feature>
<reference evidence="2 3" key="1">
    <citation type="submission" date="2017-04" db="EMBL/GenBank/DDBJ databases">
        <authorList>
            <person name="Afonso C.L."/>
            <person name="Miller P.J."/>
            <person name="Scott M.A."/>
            <person name="Spackman E."/>
            <person name="Goraichik I."/>
            <person name="Dimitrov K.M."/>
            <person name="Suarez D.L."/>
            <person name="Swayne D.E."/>
        </authorList>
    </citation>
    <scope>NUCLEOTIDE SEQUENCE [LARGE SCALE GENOMIC DNA]</scope>
    <source>
        <strain evidence="2 3">DSM 19625</strain>
    </source>
</reference>
<keyword evidence="1" id="KW-0812">Transmembrane</keyword>
<evidence type="ECO:0000313" key="2">
    <source>
        <dbReference type="EMBL" id="SMD01617.1"/>
    </source>
</evidence>
<dbReference type="STRING" id="475255.SAMN04488101_108195"/>
<evidence type="ECO:0000313" key="3">
    <source>
        <dbReference type="Proteomes" id="UP000192678"/>
    </source>
</evidence>
<dbReference type="EMBL" id="FWYB01000008">
    <property type="protein sequence ID" value="SMD01617.1"/>
    <property type="molecule type" value="Genomic_DNA"/>
</dbReference>
<feature type="transmembrane region" description="Helical" evidence="1">
    <location>
        <begin position="316"/>
        <end position="340"/>
    </location>
</feature>
<sequence length="444" mass="50736">MISIIFTLDCYHIFNGIYCLISRNFKTADLLSHIMVTIQFNSSRWIRIALINFFIVALAGVILRYKINFPLPLINQKNLLHGHSHFAFVGWVTLALMALMVNHLHRSGLVTNYRKYHWLLIANTATAYGMLFAFILQGYALFSITFSTLSIFVSYFFIYYYWKDLNKIKQEEHISIWFKTALILLAVSSIGAFGLAYLMASRTVVQELYFAAIFFYLHFQYNGWFIFSCFGLLFSFLKEKNKLHFIKISKCLFLTLAITVIPNYLLSIFGLKIPAYLFWIGTISATIQLAALFYSYKLLQAISTSADIAIKKMTTLLWSLAYISFALKITLQALSVIPYFGNFAFGLRPVIIGYLHLCFLGVISFFILGYLHELLIRKGIKLNKSGLLIFIFGVILQEVVLMIQALDAMMSQTSTNTHIVLFIAAIAMASGLAMLIKTKRLKII</sequence>